<dbReference type="SUPFAM" id="SSF57903">
    <property type="entry name" value="FYVE/PHD zinc finger"/>
    <property type="match status" value="1"/>
</dbReference>
<dbReference type="AlphaFoldDB" id="A0A3R7L4W7"/>
<dbReference type="Pfam" id="PF01363">
    <property type="entry name" value="FYVE"/>
    <property type="match status" value="1"/>
</dbReference>
<dbReference type="InterPro" id="IPR017455">
    <property type="entry name" value="Znf_FYVE-rel"/>
</dbReference>
<dbReference type="InterPro" id="IPR052113">
    <property type="entry name" value="FYVE-type_Zinc_Finger"/>
</dbReference>
<dbReference type="PROSITE" id="PS50178">
    <property type="entry name" value="ZF_FYVE"/>
    <property type="match status" value="1"/>
</dbReference>
<dbReference type="InterPro" id="IPR013083">
    <property type="entry name" value="Znf_RING/FYVE/PHD"/>
</dbReference>
<evidence type="ECO:0000256" key="3">
    <source>
        <dbReference type="ARBA" id="ARBA00022833"/>
    </source>
</evidence>
<evidence type="ECO:0000256" key="1">
    <source>
        <dbReference type="ARBA" id="ARBA00022723"/>
    </source>
</evidence>
<dbReference type="GeneID" id="40317715"/>
<dbReference type="Proteomes" id="UP000284403">
    <property type="component" value="Unassembled WGS sequence"/>
</dbReference>
<evidence type="ECO:0000313" key="6">
    <source>
        <dbReference type="EMBL" id="RNF19767.1"/>
    </source>
</evidence>
<gene>
    <name evidence="6" type="ORF">Tco025E_04104</name>
</gene>
<protein>
    <submittedName>
        <fullName evidence="6">Putative zinc finger protein</fullName>
    </submittedName>
</protein>
<dbReference type="Gene3D" id="3.30.40.10">
    <property type="entry name" value="Zinc/RING finger domain, C3HC4 (zinc finger)"/>
    <property type="match status" value="1"/>
</dbReference>
<dbReference type="InterPro" id="IPR011011">
    <property type="entry name" value="Znf_FYVE_PHD"/>
</dbReference>
<sequence length="309" mass="34080">MAARLSVLGEWKSDSAVHECEICRAKFNFGRRRHHCRYCGGIFCDSCSSSFVILQKLHKTRARRVCRTCLSLLSTAQPNASRSCDEAQTQQLHSADANACSCDSDPLTAQSSEAASATFLTPQHGIIPRATDNTAVEDDVDDAESEDEHVSAAVAGVYSSVDDGQPTSSLAFLAALQDNLRYYEDSDVVHVLIYVSATRYQVILVTISEGETMLMLARRLLDTYFRLDSGAFKSISASERDILLQKLRFSSESVIIDSDANAMDVASYCKHLVLSTLPISELQQGHDGDLIRGFFRSELCSEYKEDVMC</sequence>
<feature type="domain" description="FYVE-type" evidence="5">
    <location>
        <begin position="14"/>
        <end position="74"/>
    </location>
</feature>
<name>A0A3R7L4W7_9TRYP</name>
<comment type="caution">
    <text evidence="6">The sequence shown here is derived from an EMBL/GenBank/DDBJ whole genome shotgun (WGS) entry which is preliminary data.</text>
</comment>
<evidence type="ECO:0000256" key="2">
    <source>
        <dbReference type="ARBA" id="ARBA00022771"/>
    </source>
</evidence>
<reference evidence="6 7" key="1">
    <citation type="journal article" date="2018" name="BMC Genomics">
        <title>Genomic comparison of Trypanosoma conorhini and Trypanosoma rangeli to Trypanosoma cruzi strains of high and low virulence.</title>
        <authorList>
            <person name="Bradwell K.R."/>
            <person name="Koparde V.N."/>
            <person name="Matveyev A.V."/>
            <person name="Serrano M.G."/>
            <person name="Alves J.M."/>
            <person name="Parikh H."/>
            <person name="Huang B."/>
            <person name="Lee V."/>
            <person name="Espinosa-Alvarez O."/>
            <person name="Ortiz P.A."/>
            <person name="Costa-Martins A.G."/>
            <person name="Teixeira M.M."/>
            <person name="Buck G.A."/>
        </authorList>
    </citation>
    <scope>NUCLEOTIDE SEQUENCE [LARGE SCALE GENOMIC DNA]</scope>
    <source>
        <strain evidence="6 7">025E</strain>
    </source>
</reference>
<keyword evidence="1" id="KW-0479">Metal-binding</keyword>
<organism evidence="6 7">
    <name type="scientific">Trypanosoma conorhini</name>
    <dbReference type="NCBI Taxonomy" id="83891"/>
    <lineage>
        <taxon>Eukaryota</taxon>
        <taxon>Discoba</taxon>
        <taxon>Euglenozoa</taxon>
        <taxon>Kinetoplastea</taxon>
        <taxon>Metakinetoplastina</taxon>
        <taxon>Trypanosomatida</taxon>
        <taxon>Trypanosomatidae</taxon>
        <taxon>Trypanosoma</taxon>
    </lineage>
</organism>
<keyword evidence="2 4" id="KW-0863">Zinc-finger</keyword>
<dbReference type="EMBL" id="MKKU01000196">
    <property type="protein sequence ID" value="RNF19767.1"/>
    <property type="molecule type" value="Genomic_DNA"/>
</dbReference>
<keyword evidence="7" id="KW-1185">Reference proteome</keyword>
<accession>A0A3R7L4W7</accession>
<keyword evidence="3" id="KW-0862">Zinc</keyword>
<dbReference type="RefSeq" id="XP_029228959.1">
    <property type="nucleotide sequence ID" value="XM_029371016.1"/>
</dbReference>
<dbReference type="OrthoDB" id="246056at2759"/>
<dbReference type="PANTHER" id="PTHR39490">
    <property type="entry name" value="ARRESTIN DOMAIN-CONTAINING PROTEIN D"/>
    <property type="match status" value="1"/>
</dbReference>
<proteinExistence type="predicted"/>
<evidence type="ECO:0000313" key="7">
    <source>
        <dbReference type="Proteomes" id="UP000284403"/>
    </source>
</evidence>
<dbReference type="SMART" id="SM00064">
    <property type="entry name" value="FYVE"/>
    <property type="match status" value="1"/>
</dbReference>
<dbReference type="PANTHER" id="PTHR39490:SF8">
    <property type="entry name" value="ZINC FINGER FYVE DOMAIN-CONTAINING PROTEIN 21"/>
    <property type="match status" value="1"/>
</dbReference>
<dbReference type="GO" id="GO:0008270">
    <property type="term" value="F:zinc ion binding"/>
    <property type="evidence" value="ECO:0007669"/>
    <property type="project" value="UniProtKB-KW"/>
</dbReference>
<evidence type="ECO:0000256" key="4">
    <source>
        <dbReference type="PROSITE-ProRule" id="PRU00091"/>
    </source>
</evidence>
<evidence type="ECO:0000259" key="5">
    <source>
        <dbReference type="PROSITE" id="PS50178"/>
    </source>
</evidence>
<dbReference type="InterPro" id="IPR000306">
    <property type="entry name" value="Znf_FYVE"/>
</dbReference>